<sequence>MSSQNLSVKNISEFVISGFDTVEHKLPIGVVLLVVYVLAMLANTANICFVAMDKHLHQPMYIFLCNLSLVDMLYSSSTYPSMIGNLIIGYKAISYIPCVLQMCGFHLGVVMEMFAIAVMALDRLIAINNPLRYHSILNTTHTVVISVLLWMVASAILTVIPATVLPLPFCSSTIQYIFCEYASLVRATCVNPNPYFNMISTVTFVLLFGTFAFICLSYLRIVIAVMRITSKADKKKIFHTCFTHLIVIVCFYAPMFVRIVLTRIGVVLTLGEHNGLLLMSIICPSLVNPFIHCFRTKEIGKKLFRIVSKVAPE</sequence>
<dbReference type="PANTHER" id="PTHR26451:SF876">
    <property type="entry name" value="OLFACTORY RECEPTOR 10K2"/>
    <property type="match status" value="1"/>
</dbReference>
<dbReference type="GO" id="GO:0004930">
    <property type="term" value="F:G protein-coupled receptor activity"/>
    <property type="evidence" value="ECO:0007669"/>
    <property type="project" value="UniProtKB-KW"/>
</dbReference>
<keyword evidence="7" id="KW-0297">G-protein coupled receptor</keyword>
<evidence type="ECO:0000256" key="5">
    <source>
        <dbReference type="ARBA" id="ARBA00022725"/>
    </source>
</evidence>
<dbReference type="Pfam" id="PF13853">
    <property type="entry name" value="7tm_4"/>
    <property type="match status" value="1"/>
</dbReference>
<keyword evidence="5" id="KW-0552">Olfaction</keyword>
<dbReference type="OrthoDB" id="5950740at2759"/>
<feature type="transmembrane region" description="Helical" evidence="13">
    <location>
        <begin position="99"/>
        <end position="121"/>
    </location>
</feature>
<keyword evidence="9" id="KW-1015">Disulfide bond</keyword>
<keyword evidence="11" id="KW-0325">Glycoprotein</keyword>
<dbReference type="PANTHER" id="PTHR26451">
    <property type="entry name" value="G_PROTEIN_RECEP_F1_2 DOMAIN-CONTAINING PROTEIN"/>
    <property type="match status" value="1"/>
</dbReference>
<feature type="transmembrane region" description="Helical" evidence="13">
    <location>
        <begin position="142"/>
        <end position="164"/>
    </location>
</feature>
<comment type="subcellular location">
    <subcellularLocation>
        <location evidence="1">Cell membrane</location>
        <topology evidence="1">Multi-pass membrane protein</topology>
    </subcellularLocation>
</comment>
<feature type="transmembrane region" description="Helical" evidence="13">
    <location>
        <begin position="28"/>
        <end position="49"/>
    </location>
</feature>
<feature type="transmembrane region" description="Helical" evidence="13">
    <location>
        <begin position="202"/>
        <end position="225"/>
    </location>
</feature>
<evidence type="ECO:0000256" key="11">
    <source>
        <dbReference type="ARBA" id="ARBA00023180"/>
    </source>
</evidence>
<feature type="domain" description="G-protein coupled receptors family 1 profile" evidence="14">
    <location>
        <begin position="42"/>
        <end position="292"/>
    </location>
</feature>
<proteinExistence type="predicted"/>
<dbReference type="SUPFAM" id="SSF81321">
    <property type="entry name" value="Family A G protein-coupled receptor-like"/>
    <property type="match status" value="1"/>
</dbReference>
<keyword evidence="16" id="KW-1185">Reference proteome</keyword>
<evidence type="ECO:0000313" key="16">
    <source>
        <dbReference type="Proteomes" id="UP000281406"/>
    </source>
</evidence>
<reference evidence="15 16" key="1">
    <citation type="submission" date="2018-10" db="EMBL/GenBank/DDBJ databases">
        <title>Genome assembly for a Yunnan-Guizhou Plateau 3E fish, Anabarilius grahami (Regan), and its evolutionary and genetic applications.</title>
        <authorList>
            <person name="Jiang W."/>
        </authorList>
    </citation>
    <scope>NUCLEOTIDE SEQUENCE [LARGE SCALE GENOMIC DNA]</scope>
    <source>
        <strain evidence="15">AG-KIZ</strain>
        <tissue evidence="15">Muscle</tissue>
    </source>
</reference>
<keyword evidence="2" id="KW-1003">Cell membrane</keyword>
<dbReference type="InterPro" id="IPR000276">
    <property type="entry name" value="GPCR_Rhodpsn"/>
</dbReference>
<dbReference type="PRINTS" id="PR00245">
    <property type="entry name" value="OLFACTORYR"/>
</dbReference>
<evidence type="ECO:0000256" key="10">
    <source>
        <dbReference type="ARBA" id="ARBA00023170"/>
    </source>
</evidence>
<accession>A0A3N0XV43</accession>
<evidence type="ECO:0000256" key="6">
    <source>
        <dbReference type="ARBA" id="ARBA00022989"/>
    </source>
</evidence>
<protein>
    <submittedName>
        <fullName evidence="15">Olfactory receptor 10G4</fullName>
    </submittedName>
</protein>
<keyword evidence="12" id="KW-0807">Transducer</keyword>
<dbReference type="FunFam" id="1.20.1070.10:FF:000024">
    <property type="entry name" value="Olfactory receptor"/>
    <property type="match status" value="1"/>
</dbReference>
<dbReference type="PRINTS" id="PR00237">
    <property type="entry name" value="GPCRRHODOPSN"/>
</dbReference>
<dbReference type="GO" id="GO:0005549">
    <property type="term" value="F:odorant binding"/>
    <property type="evidence" value="ECO:0007669"/>
    <property type="project" value="TreeGrafter"/>
</dbReference>
<evidence type="ECO:0000256" key="2">
    <source>
        <dbReference type="ARBA" id="ARBA00022475"/>
    </source>
</evidence>
<comment type="caution">
    <text evidence="15">The sequence shown here is derived from an EMBL/GenBank/DDBJ whole genome shotgun (WGS) entry which is preliminary data.</text>
</comment>
<dbReference type="Proteomes" id="UP000281406">
    <property type="component" value="Unassembled WGS sequence"/>
</dbReference>
<evidence type="ECO:0000256" key="1">
    <source>
        <dbReference type="ARBA" id="ARBA00004651"/>
    </source>
</evidence>
<evidence type="ECO:0000256" key="7">
    <source>
        <dbReference type="ARBA" id="ARBA00023040"/>
    </source>
</evidence>
<organism evidence="15 16">
    <name type="scientific">Anabarilius grahami</name>
    <name type="common">Kanglang fish</name>
    <name type="synonym">Barilius grahami</name>
    <dbReference type="NCBI Taxonomy" id="495550"/>
    <lineage>
        <taxon>Eukaryota</taxon>
        <taxon>Metazoa</taxon>
        <taxon>Chordata</taxon>
        <taxon>Craniata</taxon>
        <taxon>Vertebrata</taxon>
        <taxon>Euteleostomi</taxon>
        <taxon>Actinopterygii</taxon>
        <taxon>Neopterygii</taxon>
        <taxon>Teleostei</taxon>
        <taxon>Ostariophysi</taxon>
        <taxon>Cypriniformes</taxon>
        <taxon>Xenocyprididae</taxon>
        <taxon>Xenocypridinae</taxon>
        <taxon>Xenocypridinae incertae sedis</taxon>
        <taxon>Anabarilius</taxon>
    </lineage>
</organism>
<keyword evidence="6 13" id="KW-1133">Transmembrane helix</keyword>
<dbReference type="GO" id="GO:0004984">
    <property type="term" value="F:olfactory receptor activity"/>
    <property type="evidence" value="ECO:0007669"/>
    <property type="project" value="InterPro"/>
</dbReference>
<evidence type="ECO:0000259" key="14">
    <source>
        <dbReference type="PROSITE" id="PS50262"/>
    </source>
</evidence>
<feature type="transmembrane region" description="Helical" evidence="13">
    <location>
        <begin position="275"/>
        <end position="294"/>
    </location>
</feature>
<dbReference type="AlphaFoldDB" id="A0A3N0XV43"/>
<dbReference type="InterPro" id="IPR052921">
    <property type="entry name" value="GPCR1_Superfamily_Member"/>
</dbReference>
<evidence type="ECO:0000256" key="4">
    <source>
        <dbReference type="ARBA" id="ARBA00022692"/>
    </source>
</evidence>
<name>A0A3N0XV43_ANAGA</name>
<dbReference type="InterPro" id="IPR017452">
    <property type="entry name" value="GPCR_Rhodpsn_7TM"/>
</dbReference>
<evidence type="ECO:0000256" key="12">
    <source>
        <dbReference type="ARBA" id="ARBA00023224"/>
    </source>
</evidence>
<evidence type="ECO:0000256" key="9">
    <source>
        <dbReference type="ARBA" id="ARBA00023157"/>
    </source>
</evidence>
<evidence type="ECO:0000313" key="15">
    <source>
        <dbReference type="EMBL" id="ROJ66319.1"/>
    </source>
</evidence>
<dbReference type="EMBL" id="RJVU01059775">
    <property type="protein sequence ID" value="ROJ66319.1"/>
    <property type="molecule type" value="Genomic_DNA"/>
</dbReference>
<evidence type="ECO:0000256" key="8">
    <source>
        <dbReference type="ARBA" id="ARBA00023136"/>
    </source>
</evidence>
<dbReference type="PROSITE" id="PS50262">
    <property type="entry name" value="G_PROTEIN_RECEP_F1_2"/>
    <property type="match status" value="1"/>
</dbReference>
<keyword evidence="10 15" id="KW-0675">Receptor</keyword>
<dbReference type="InterPro" id="IPR000725">
    <property type="entry name" value="Olfact_rcpt"/>
</dbReference>
<keyword evidence="3" id="KW-0716">Sensory transduction</keyword>
<dbReference type="GO" id="GO:0005886">
    <property type="term" value="C:plasma membrane"/>
    <property type="evidence" value="ECO:0007669"/>
    <property type="project" value="UniProtKB-SubCell"/>
</dbReference>
<dbReference type="Gene3D" id="1.20.1070.10">
    <property type="entry name" value="Rhodopsin 7-helix transmembrane proteins"/>
    <property type="match status" value="1"/>
</dbReference>
<feature type="transmembrane region" description="Helical" evidence="13">
    <location>
        <begin position="61"/>
        <end position="79"/>
    </location>
</feature>
<gene>
    <name evidence="15" type="ORF">DPX16_16582</name>
</gene>
<evidence type="ECO:0000256" key="13">
    <source>
        <dbReference type="SAM" id="Phobius"/>
    </source>
</evidence>
<keyword evidence="8 13" id="KW-0472">Membrane</keyword>
<evidence type="ECO:0000256" key="3">
    <source>
        <dbReference type="ARBA" id="ARBA00022606"/>
    </source>
</evidence>
<keyword evidence="4 13" id="KW-0812">Transmembrane</keyword>